<feature type="transmembrane region" description="Helical" evidence="1">
    <location>
        <begin position="7"/>
        <end position="31"/>
    </location>
</feature>
<gene>
    <name evidence="2" type="ORF">E2C01_049196</name>
</gene>
<dbReference type="AlphaFoldDB" id="A0A5B7GFE6"/>
<dbReference type="Proteomes" id="UP000324222">
    <property type="component" value="Unassembled WGS sequence"/>
</dbReference>
<reference evidence="2 3" key="1">
    <citation type="submission" date="2019-05" db="EMBL/GenBank/DDBJ databases">
        <title>Another draft genome of Portunus trituberculatus and its Hox gene families provides insights of decapod evolution.</title>
        <authorList>
            <person name="Jeong J.-H."/>
            <person name="Song I."/>
            <person name="Kim S."/>
            <person name="Choi T."/>
            <person name="Kim D."/>
            <person name="Ryu S."/>
            <person name="Kim W."/>
        </authorList>
    </citation>
    <scope>NUCLEOTIDE SEQUENCE [LARGE SCALE GENOMIC DNA]</scope>
    <source>
        <tissue evidence="2">Muscle</tissue>
    </source>
</reference>
<keyword evidence="1" id="KW-0812">Transmembrane</keyword>
<keyword evidence="1" id="KW-1133">Transmembrane helix</keyword>
<keyword evidence="1" id="KW-0472">Membrane</keyword>
<organism evidence="2 3">
    <name type="scientific">Portunus trituberculatus</name>
    <name type="common">Swimming crab</name>
    <name type="synonym">Neptunus trituberculatus</name>
    <dbReference type="NCBI Taxonomy" id="210409"/>
    <lineage>
        <taxon>Eukaryota</taxon>
        <taxon>Metazoa</taxon>
        <taxon>Ecdysozoa</taxon>
        <taxon>Arthropoda</taxon>
        <taxon>Crustacea</taxon>
        <taxon>Multicrustacea</taxon>
        <taxon>Malacostraca</taxon>
        <taxon>Eumalacostraca</taxon>
        <taxon>Eucarida</taxon>
        <taxon>Decapoda</taxon>
        <taxon>Pleocyemata</taxon>
        <taxon>Brachyura</taxon>
        <taxon>Eubrachyura</taxon>
        <taxon>Portunoidea</taxon>
        <taxon>Portunidae</taxon>
        <taxon>Portuninae</taxon>
        <taxon>Portunus</taxon>
    </lineage>
</organism>
<comment type="caution">
    <text evidence="2">The sequence shown here is derived from an EMBL/GenBank/DDBJ whole genome shotgun (WGS) entry which is preliminary data.</text>
</comment>
<name>A0A5B7GFE6_PORTR</name>
<evidence type="ECO:0000256" key="1">
    <source>
        <dbReference type="SAM" id="Phobius"/>
    </source>
</evidence>
<evidence type="ECO:0000313" key="3">
    <source>
        <dbReference type="Proteomes" id="UP000324222"/>
    </source>
</evidence>
<proteinExistence type="predicted"/>
<keyword evidence="3" id="KW-1185">Reference proteome</keyword>
<sequence>MQVRSTVWPYTVLLTCIAYVCLVTTSALGVGLSLRPWNISCFNAHASSLIMLPALRPGHHNTRPAHPVGGLRHTYVD</sequence>
<accession>A0A5B7GFE6</accession>
<dbReference type="EMBL" id="VSRR010013031">
    <property type="protein sequence ID" value="MPC55264.1"/>
    <property type="molecule type" value="Genomic_DNA"/>
</dbReference>
<protein>
    <submittedName>
        <fullName evidence="2">Uncharacterized protein</fullName>
    </submittedName>
</protein>
<evidence type="ECO:0000313" key="2">
    <source>
        <dbReference type="EMBL" id="MPC55264.1"/>
    </source>
</evidence>